<reference evidence="4 5" key="1">
    <citation type="submission" date="2012-09" db="EMBL/GenBank/DDBJ databases">
        <title>Genome Sequence of alkane-degrading Bacterium Alcanivorax sp. 521-1.</title>
        <authorList>
            <person name="Lai Q."/>
            <person name="Shao Z."/>
        </authorList>
    </citation>
    <scope>NUCLEOTIDE SEQUENCE [LARGE SCALE GENOMIC DNA]</scope>
    <source>
        <strain evidence="4 5">521-1</strain>
    </source>
</reference>
<dbReference type="SUPFAM" id="SSF53474">
    <property type="entry name" value="alpha/beta-Hydrolases"/>
    <property type="match status" value="1"/>
</dbReference>
<evidence type="ECO:0000313" key="4">
    <source>
        <dbReference type="EMBL" id="MBF5057678.1"/>
    </source>
</evidence>
<proteinExistence type="inferred from homology"/>
<dbReference type="GO" id="GO:0016787">
    <property type="term" value="F:hydrolase activity"/>
    <property type="evidence" value="ECO:0007669"/>
    <property type="project" value="UniProtKB-KW"/>
</dbReference>
<dbReference type="RefSeq" id="WP_194865848.1">
    <property type="nucleotide sequence ID" value="NZ_ARXX01000054.1"/>
</dbReference>
<evidence type="ECO:0000256" key="2">
    <source>
        <dbReference type="ARBA" id="ARBA00022801"/>
    </source>
</evidence>
<gene>
    <name evidence="4" type="ORF">Y5W_02972</name>
</gene>
<feature type="domain" description="AB hydrolase-1" evidence="3">
    <location>
        <begin position="30"/>
        <end position="141"/>
    </location>
</feature>
<dbReference type="Pfam" id="PF00561">
    <property type="entry name" value="Abhydrolase_1"/>
    <property type="match status" value="1"/>
</dbReference>
<sequence length="283" mass="31021">MTEIPRERRFSAFGQTLAGLQWDGDGEALPVLALHGWLDNAASFQPLAEHLGRPLVALDFAGHGHSDHRPPNQATHYVDHVRDVLAVANELGWDRFILVGHSMGAGVACLFAGTFPERVERLVLIEGLGPPATTGKDAPQTLREAIDQMLTLGDKRKPVYEDPEQAVAARLPALGGLEEASARLLCERGLERVADGWTWRTDARLRLTSSLRLTEEQVEGFVRAIVAPTLLLMGEQGLGGDGRFDHRIDWLEDVTVGRLPGRHHLHMDDPAPVAAEINAFLSR</sequence>
<comment type="caution">
    <text evidence="4">The sequence shown here is derived from an EMBL/GenBank/DDBJ whole genome shotgun (WGS) entry which is preliminary data.</text>
</comment>
<dbReference type="InterPro" id="IPR000073">
    <property type="entry name" value="AB_hydrolase_1"/>
</dbReference>
<evidence type="ECO:0000256" key="1">
    <source>
        <dbReference type="ARBA" id="ARBA00008645"/>
    </source>
</evidence>
<dbReference type="PRINTS" id="PR00111">
    <property type="entry name" value="ABHYDROLASE"/>
</dbReference>
<dbReference type="Proteomes" id="UP000662703">
    <property type="component" value="Unassembled WGS sequence"/>
</dbReference>
<dbReference type="EMBL" id="ARXX01000054">
    <property type="protein sequence ID" value="MBF5057678.1"/>
    <property type="molecule type" value="Genomic_DNA"/>
</dbReference>
<dbReference type="PANTHER" id="PTHR43798">
    <property type="entry name" value="MONOACYLGLYCEROL LIPASE"/>
    <property type="match status" value="1"/>
</dbReference>
<accession>A0ABS0AU59</accession>
<dbReference type="Gene3D" id="3.40.50.1820">
    <property type="entry name" value="alpha/beta hydrolase"/>
    <property type="match status" value="1"/>
</dbReference>
<keyword evidence="2 4" id="KW-0378">Hydrolase</keyword>
<keyword evidence="5" id="KW-1185">Reference proteome</keyword>
<comment type="similarity">
    <text evidence="1">Belongs to the AB hydrolase superfamily.</text>
</comment>
<evidence type="ECO:0000313" key="5">
    <source>
        <dbReference type="Proteomes" id="UP000662703"/>
    </source>
</evidence>
<evidence type="ECO:0000259" key="3">
    <source>
        <dbReference type="Pfam" id="PF00561"/>
    </source>
</evidence>
<protein>
    <submittedName>
        <fullName evidence="4">Hydrolase</fullName>
    </submittedName>
</protein>
<organism evidence="4 5">
    <name type="scientific">Alloalcanivorax profundimaris</name>
    <dbReference type="NCBI Taxonomy" id="2735259"/>
    <lineage>
        <taxon>Bacteria</taxon>
        <taxon>Pseudomonadati</taxon>
        <taxon>Pseudomonadota</taxon>
        <taxon>Gammaproteobacteria</taxon>
        <taxon>Oceanospirillales</taxon>
        <taxon>Alcanivoracaceae</taxon>
        <taxon>Alloalcanivorax</taxon>
    </lineage>
</organism>
<dbReference type="InterPro" id="IPR050266">
    <property type="entry name" value="AB_hydrolase_sf"/>
</dbReference>
<dbReference type="PANTHER" id="PTHR43798:SF14">
    <property type="entry name" value="SERINE HYDROLASE-LIKE PROTEIN DDB_G0286239"/>
    <property type="match status" value="1"/>
</dbReference>
<name>A0ABS0AU59_9GAMM</name>
<dbReference type="InterPro" id="IPR029058">
    <property type="entry name" value="AB_hydrolase_fold"/>
</dbReference>